<organism evidence="2 3">
    <name type="scientific">Couchioplanes caeruleus subsp. caeruleus</name>
    <dbReference type="NCBI Taxonomy" id="56427"/>
    <lineage>
        <taxon>Bacteria</taxon>
        <taxon>Bacillati</taxon>
        <taxon>Actinomycetota</taxon>
        <taxon>Actinomycetes</taxon>
        <taxon>Micromonosporales</taxon>
        <taxon>Micromonosporaceae</taxon>
        <taxon>Couchioplanes</taxon>
    </lineage>
</organism>
<gene>
    <name evidence="2" type="ORF">BG844_34280</name>
</gene>
<keyword evidence="1" id="KW-0812">Transmembrane</keyword>
<dbReference type="AlphaFoldDB" id="A0A1K0FB27"/>
<dbReference type="EMBL" id="MEIA01000534">
    <property type="protein sequence ID" value="OJF10055.1"/>
    <property type="molecule type" value="Genomic_DNA"/>
</dbReference>
<keyword evidence="3" id="KW-1185">Reference proteome</keyword>
<feature type="transmembrane region" description="Helical" evidence="1">
    <location>
        <begin position="36"/>
        <end position="54"/>
    </location>
</feature>
<keyword evidence="1" id="KW-1133">Transmembrane helix</keyword>
<comment type="caution">
    <text evidence="2">The sequence shown here is derived from an EMBL/GenBank/DDBJ whole genome shotgun (WGS) entry which is preliminary data.</text>
</comment>
<reference evidence="2 3" key="1">
    <citation type="submission" date="2016-09" db="EMBL/GenBank/DDBJ databases">
        <title>Couchioplanes caeruleus draft genome sequence.</title>
        <authorList>
            <person name="Sheehan J."/>
            <person name="Caffrey P."/>
        </authorList>
    </citation>
    <scope>NUCLEOTIDE SEQUENCE [LARGE SCALE GENOMIC DNA]</scope>
    <source>
        <strain evidence="2 3">DSM 43634</strain>
    </source>
</reference>
<dbReference type="RefSeq" id="WP_071809563.1">
    <property type="nucleotide sequence ID" value="NZ_MEIA01000534.1"/>
</dbReference>
<name>A0A1K0FB27_9ACTN</name>
<dbReference type="Proteomes" id="UP000182486">
    <property type="component" value="Unassembled WGS sequence"/>
</dbReference>
<evidence type="ECO:0000313" key="2">
    <source>
        <dbReference type="EMBL" id="OJF10055.1"/>
    </source>
</evidence>
<protein>
    <submittedName>
        <fullName evidence="2">Uncharacterized protein</fullName>
    </submittedName>
</protein>
<evidence type="ECO:0000256" key="1">
    <source>
        <dbReference type="SAM" id="Phobius"/>
    </source>
</evidence>
<proteinExistence type="predicted"/>
<evidence type="ECO:0000313" key="3">
    <source>
        <dbReference type="Proteomes" id="UP000182486"/>
    </source>
</evidence>
<feature type="transmembrane region" description="Helical" evidence="1">
    <location>
        <begin position="92"/>
        <end position="114"/>
    </location>
</feature>
<feature type="transmembrane region" description="Helical" evidence="1">
    <location>
        <begin position="60"/>
        <end position="80"/>
    </location>
</feature>
<keyword evidence="1" id="KW-0472">Membrane</keyword>
<accession>A0A1K0FB27</accession>
<sequence length="117" mass="13280">MSWFRHARRGAAHEFGRRLWRWFAAFEIIRWSLRRALPVLLFLVLLTAAVWFAVRTAGWWLPRLAAVAALAATLVLVTGLAHRYRWELRAGLPRLATLAAILIAFAGVLGTVVYCLL</sequence>